<evidence type="ECO:0000256" key="7">
    <source>
        <dbReference type="ARBA" id="ARBA00022840"/>
    </source>
</evidence>
<dbReference type="EMBL" id="JACBKZ010000009">
    <property type="protein sequence ID" value="KAF5942213.1"/>
    <property type="molecule type" value="Genomic_DNA"/>
</dbReference>
<evidence type="ECO:0000256" key="1">
    <source>
        <dbReference type="ARBA" id="ARBA00001946"/>
    </source>
</evidence>
<evidence type="ECO:0000313" key="11">
    <source>
        <dbReference type="EMBL" id="KAF5942213.1"/>
    </source>
</evidence>
<dbReference type="AlphaFoldDB" id="A0A7J7GN56"/>
<dbReference type="SUPFAM" id="SSF53748">
    <property type="entry name" value="Phosphoglycerate kinase"/>
    <property type="match status" value="2"/>
</dbReference>
<evidence type="ECO:0000256" key="5">
    <source>
        <dbReference type="ARBA" id="ARBA00022741"/>
    </source>
</evidence>
<keyword evidence="6 9" id="KW-0418">Kinase</keyword>
<comment type="similarity">
    <text evidence="2 9">Belongs to the phosphoglycerate kinase family.</text>
</comment>
<organism evidence="11 12">
    <name type="scientific">Camellia sinensis</name>
    <name type="common">Tea plant</name>
    <name type="synonym">Thea sinensis</name>
    <dbReference type="NCBI Taxonomy" id="4442"/>
    <lineage>
        <taxon>Eukaryota</taxon>
        <taxon>Viridiplantae</taxon>
        <taxon>Streptophyta</taxon>
        <taxon>Embryophyta</taxon>
        <taxon>Tracheophyta</taxon>
        <taxon>Spermatophyta</taxon>
        <taxon>Magnoliopsida</taxon>
        <taxon>eudicotyledons</taxon>
        <taxon>Gunneridae</taxon>
        <taxon>Pentapetalae</taxon>
        <taxon>asterids</taxon>
        <taxon>Ericales</taxon>
        <taxon>Theaceae</taxon>
        <taxon>Camellia</taxon>
    </lineage>
</organism>
<accession>A0A7J7GN56</accession>
<evidence type="ECO:0000313" key="12">
    <source>
        <dbReference type="Proteomes" id="UP000593564"/>
    </source>
</evidence>
<comment type="caution">
    <text evidence="11">The sequence shown here is derived from an EMBL/GenBank/DDBJ whole genome shotgun (WGS) entry which is preliminary data.</text>
</comment>
<keyword evidence="5" id="KW-0547">Nucleotide-binding</keyword>
<dbReference type="GO" id="GO:0005829">
    <property type="term" value="C:cytosol"/>
    <property type="evidence" value="ECO:0007669"/>
    <property type="project" value="TreeGrafter"/>
</dbReference>
<dbReference type="GO" id="GO:0005524">
    <property type="term" value="F:ATP binding"/>
    <property type="evidence" value="ECO:0007669"/>
    <property type="project" value="UniProtKB-KW"/>
</dbReference>
<comment type="subunit">
    <text evidence="10">Monomer.</text>
</comment>
<dbReference type="Gene3D" id="3.40.50.1260">
    <property type="entry name" value="Phosphoglycerate kinase, N-terminal domain"/>
    <property type="match status" value="2"/>
</dbReference>
<dbReference type="InterPro" id="IPR015824">
    <property type="entry name" value="Phosphoglycerate_kinase_N"/>
</dbReference>
<comment type="cofactor">
    <cofactor evidence="1">
        <name>Mg(2+)</name>
        <dbReference type="ChEBI" id="CHEBI:18420"/>
    </cofactor>
</comment>
<dbReference type="PANTHER" id="PTHR11406:SF27">
    <property type="entry name" value="PHOSPHOGLYCERATE KINASE 3, CYTOSOLIC"/>
    <property type="match status" value="1"/>
</dbReference>
<reference evidence="11 12" key="2">
    <citation type="submission" date="2020-07" db="EMBL/GenBank/DDBJ databases">
        <title>Genome assembly of wild tea tree DASZ reveals pedigree and selection history of tea varieties.</title>
        <authorList>
            <person name="Zhang W."/>
        </authorList>
    </citation>
    <scope>NUCLEOTIDE SEQUENCE [LARGE SCALE GENOMIC DNA]</scope>
    <source>
        <strain evidence="12">cv. G240</strain>
        <tissue evidence="11">Leaf</tissue>
    </source>
</reference>
<dbReference type="GO" id="GO:0006096">
    <property type="term" value="P:glycolytic process"/>
    <property type="evidence" value="ECO:0007669"/>
    <property type="project" value="InterPro"/>
</dbReference>
<dbReference type="GO" id="GO:0043531">
    <property type="term" value="F:ADP binding"/>
    <property type="evidence" value="ECO:0007669"/>
    <property type="project" value="TreeGrafter"/>
</dbReference>
<dbReference type="PRINTS" id="PR00477">
    <property type="entry name" value="PHGLYCKINASE"/>
</dbReference>
<protein>
    <recommendedName>
        <fullName evidence="3 9">Phosphoglycerate kinase</fullName>
        <ecNumber evidence="3 9">2.7.2.3</ecNumber>
    </recommendedName>
</protein>
<keyword evidence="7" id="KW-0067">ATP-binding</keyword>
<evidence type="ECO:0000256" key="9">
    <source>
        <dbReference type="RuleBase" id="RU000532"/>
    </source>
</evidence>
<reference evidence="12" key="1">
    <citation type="journal article" date="2020" name="Nat. Commun.">
        <title>Genome assembly of wild tea tree DASZ reveals pedigree and selection history of tea varieties.</title>
        <authorList>
            <person name="Zhang W."/>
            <person name="Zhang Y."/>
            <person name="Qiu H."/>
            <person name="Guo Y."/>
            <person name="Wan H."/>
            <person name="Zhang X."/>
            <person name="Scossa F."/>
            <person name="Alseekh S."/>
            <person name="Zhang Q."/>
            <person name="Wang P."/>
            <person name="Xu L."/>
            <person name="Schmidt M.H."/>
            <person name="Jia X."/>
            <person name="Li D."/>
            <person name="Zhu A."/>
            <person name="Guo F."/>
            <person name="Chen W."/>
            <person name="Ni D."/>
            <person name="Usadel B."/>
            <person name="Fernie A.R."/>
            <person name="Wen W."/>
        </authorList>
    </citation>
    <scope>NUCLEOTIDE SEQUENCE [LARGE SCALE GENOMIC DNA]</scope>
    <source>
        <strain evidence="12">cv. G240</strain>
    </source>
</reference>
<keyword evidence="4 9" id="KW-0808">Transferase</keyword>
<evidence type="ECO:0000256" key="4">
    <source>
        <dbReference type="ARBA" id="ARBA00022679"/>
    </source>
</evidence>
<name>A0A7J7GN56_CAMSI</name>
<evidence type="ECO:0000256" key="3">
    <source>
        <dbReference type="ARBA" id="ARBA00013061"/>
    </source>
</evidence>
<evidence type="ECO:0000256" key="6">
    <source>
        <dbReference type="ARBA" id="ARBA00022777"/>
    </source>
</evidence>
<dbReference type="InterPro" id="IPR036043">
    <property type="entry name" value="Phosphoglycerate_kinase_sf"/>
</dbReference>
<keyword evidence="12" id="KW-1185">Reference proteome</keyword>
<dbReference type="EC" id="2.7.2.3" evidence="3 9"/>
<dbReference type="GO" id="GO:0006094">
    <property type="term" value="P:gluconeogenesis"/>
    <property type="evidence" value="ECO:0007669"/>
    <property type="project" value="TreeGrafter"/>
</dbReference>
<dbReference type="Proteomes" id="UP000593564">
    <property type="component" value="Unassembled WGS sequence"/>
</dbReference>
<sequence length="286" mass="31792">MELFSILGTENGPRCWKKPWNDTTLVPDGIDYETIKIDPASLLYSFVLNPLRYDLLQERLIEFELDYLVGAVSNRKRPFAAIVGGSKVSSKIGVIESILEKCDILLLMEEEKLDLATSLLAKVLHTGNAEALTKICNPKIGDKPQDSNQQAKINASLWSTMAGLLHGMPWAILHHVLGVCLHLHQQLLGHDFGSSKGTNDCGIKVLTLGWAHLDTRPRPKEYLFCYPLMCWYIMPATGIPDGWMGLDIGLDSIKTFNDALDTTKTIIWNGTTGVFEFEKFAAGTEV</sequence>
<dbReference type="GO" id="GO:0004618">
    <property type="term" value="F:phosphoglycerate kinase activity"/>
    <property type="evidence" value="ECO:0007669"/>
    <property type="project" value="UniProtKB-EC"/>
</dbReference>
<evidence type="ECO:0000256" key="10">
    <source>
        <dbReference type="RuleBase" id="RU000696"/>
    </source>
</evidence>
<gene>
    <name evidence="11" type="ORF">HYC85_019855</name>
</gene>
<dbReference type="PANTHER" id="PTHR11406">
    <property type="entry name" value="PHOSPHOGLYCERATE KINASE"/>
    <property type="match status" value="1"/>
</dbReference>
<keyword evidence="8" id="KW-0460">Magnesium</keyword>
<evidence type="ECO:0000256" key="8">
    <source>
        <dbReference type="ARBA" id="ARBA00022842"/>
    </source>
</evidence>
<dbReference type="InterPro" id="IPR001576">
    <property type="entry name" value="Phosphoglycerate_kinase"/>
</dbReference>
<comment type="catalytic activity">
    <reaction evidence="9">
        <text>(2R)-3-phosphoglycerate + ATP = (2R)-3-phospho-glyceroyl phosphate + ADP</text>
        <dbReference type="Rhea" id="RHEA:14801"/>
        <dbReference type="ChEBI" id="CHEBI:30616"/>
        <dbReference type="ChEBI" id="CHEBI:57604"/>
        <dbReference type="ChEBI" id="CHEBI:58272"/>
        <dbReference type="ChEBI" id="CHEBI:456216"/>
        <dbReference type="EC" id="2.7.2.3"/>
    </reaction>
</comment>
<dbReference type="Pfam" id="PF00162">
    <property type="entry name" value="PGK"/>
    <property type="match status" value="2"/>
</dbReference>
<evidence type="ECO:0000256" key="2">
    <source>
        <dbReference type="ARBA" id="ARBA00008982"/>
    </source>
</evidence>
<proteinExistence type="inferred from homology"/>